<comment type="caution">
    <text evidence="1">The sequence shown here is derived from an EMBL/GenBank/DDBJ whole genome shotgun (WGS) entry which is preliminary data.</text>
</comment>
<protein>
    <submittedName>
        <fullName evidence="1">Uncharacterized protein</fullName>
    </submittedName>
</protein>
<organism evidence="1 2">
    <name type="scientific">Arcticibacter svalbardensis MN12-7</name>
    <dbReference type="NCBI Taxonomy" id="1150600"/>
    <lineage>
        <taxon>Bacteria</taxon>
        <taxon>Pseudomonadati</taxon>
        <taxon>Bacteroidota</taxon>
        <taxon>Sphingobacteriia</taxon>
        <taxon>Sphingobacteriales</taxon>
        <taxon>Sphingobacteriaceae</taxon>
        <taxon>Arcticibacter</taxon>
    </lineage>
</organism>
<accession>R9GSD9</accession>
<gene>
    <name evidence="1" type="ORF">ADIARSV_2201</name>
</gene>
<dbReference type="STRING" id="1150600.ADIARSV_2201"/>
<reference evidence="1 2" key="1">
    <citation type="journal article" date="2013" name="Genome Announc.">
        <title>Draft Genome Sequence of Arcticibacter svalbardensis Strain MN12-7T, a Member of the Family Sphingobacteriaceae Isolated from an Arctic Soil Sample.</title>
        <authorList>
            <person name="Shivaji S."/>
            <person name="Ara S."/>
            <person name="Prasad S."/>
            <person name="Manasa B.P."/>
            <person name="Begum Z."/>
            <person name="Singh A."/>
            <person name="Kumar Pinnaka A."/>
        </authorList>
    </citation>
    <scope>NUCLEOTIDE SEQUENCE [LARGE SCALE GENOMIC DNA]</scope>
    <source>
        <strain evidence="1 2">MN12-7</strain>
    </source>
</reference>
<dbReference type="Proteomes" id="UP000014174">
    <property type="component" value="Unassembled WGS sequence"/>
</dbReference>
<evidence type="ECO:0000313" key="1">
    <source>
        <dbReference type="EMBL" id="EOR94603.1"/>
    </source>
</evidence>
<dbReference type="AlphaFoldDB" id="R9GSD9"/>
<proteinExistence type="predicted"/>
<dbReference type="EMBL" id="AQPN01000079">
    <property type="protein sequence ID" value="EOR94603.1"/>
    <property type="molecule type" value="Genomic_DNA"/>
</dbReference>
<keyword evidence="2" id="KW-1185">Reference proteome</keyword>
<evidence type="ECO:0000313" key="2">
    <source>
        <dbReference type="Proteomes" id="UP000014174"/>
    </source>
</evidence>
<sequence>MERYQVRWSIENFKKKSKQYLKIGKSQAGDIGVQFANISISMI</sequence>
<name>R9GSD9_9SPHI</name>